<evidence type="ECO:0000313" key="14">
    <source>
        <dbReference type="Proteomes" id="UP000799421"/>
    </source>
</evidence>
<keyword evidence="11" id="KW-0175">Coiled coil</keyword>
<evidence type="ECO:0000256" key="3">
    <source>
        <dbReference type="ARBA" id="ARBA00022730"/>
    </source>
</evidence>
<dbReference type="SUPFAM" id="SSF55174">
    <property type="entry name" value="Alpha-L RNA-binding motif"/>
    <property type="match status" value="1"/>
</dbReference>
<accession>A0A6A7C2A3</accession>
<evidence type="ECO:0000313" key="13">
    <source>
        <dbReference type="EMBL" id="KAF2861594.1"/>
    </source>
</evidence>
<feature type="non-terminal residue" evidence="13">
    <location>
        <position position="400"/>
    </location>
</feature>
<evidence type="ECO:0000256" key="6">
    <source>
        <dbReference type="ARBA" id="ARBA00023128"/>
    </source>
</evidence>
<dbReference type="GO" id="GO:0003735">
    <property type="term" value="F:structural constituent of ribosome"/>
    <property type="evidence" value="ECO:0007669"/>
    <property type="project" value="TreeGrafter"/>
</dbReference>
<dbReference type="GO" id="GO:0019843">
    <property type="term" value="F:rRNA binding"/>
    <property type="evidence" value="ECO:0007669"/>
    <property type="project" value="UniProtKB-KW"/>
</dbReference>
<dbReference type="PROSITE" id="PS50889">
    <property type="entry name" value="S4"/>
    <property type="match status" value="1"/>
</dbReference>
<keyword evidence="7" id="KW-0687">Ribonucleoprotein</keyword>
<keyword evidence="5" id="KW-0689">Ribosomal protein</keyword>
<evidence type="ECO:0000256" key="2">
    <source>
        <dbReference type="ARBA" id="ARBA00007465"/>
    </source>
</evidence>
<protein>
    <recommendedName>
        <fullName evidence="9">Small ribosomal subunit protein uS4m</fullName>
    </recommendedName>
</protein>
<dbReference type="FunFam" id="3.10.290.10:FF:000025">
    <property type="entry name" value="30S ribosomal subunit S4"/>
    <property type="match status" value="1"/>
</dbReference>
<keyword evidence="4 10" id="KW-0694">RNA-binding</keyword>
<evidence type="ECO:0000256" key="8">
    <source>
        <dbReference type="ARBA" id="ARBA00037226"/>
    </source>
</evidence>
<evidence type="ECO:0000259" key="12">
    <source>
        <dbReference type="SMART" id="SM00363"/>
    </source>
</evidence>
<evidence type="ECO:0000256" key="7">
    <source>
        <dbReference type="ARBA" id="ARBA00023274"/>
    </source>
</evidence>
<dbReference type="InterPro" id="IPR036986">
    <property type="entry name" value="S4_RNA-bd_sf"/>
</dbReference>
<reference evidence="13" key="1">
    <citation type="journal article" date="2020" name="Stud. Mycol.">
        <title>101 Dothideomycetes genomes: a test case for predicting lifestyles and emergence of pathogens.</title>
        <authorList>
            <person name="Haridas S."/>
            <person name="Albert R."/>
            <person name="Binder M."/>
            <person name="Bloem J."/>
            <person name="Labutti K."/>
            <person name="Salamov A."/>
            <person name="Andreopoulos B."/>
            <person name="Baker S."/>
            <person name="Barry K."/>
            <person name="Bills G."/>
            <person name="Bluhm B."/>
            <person name="Cannon C."/>
            <person name="Castanera R."/>
            <person name="Culley D."/>
            <person name="Daum C."/>
            <person name="Ezra D."/>
            <person name="Gonzalez J."/>
            <person name="Henrissat B."/>
            <person name="Kuo A."/>
            <person name="Liang C."/>
            <person name="Lipzen A."/>
            <person name="Lutzoni F."/>
            <person name="Magnuson J."/>
            <person name="Mondo S."/>
            <person name="Nolan M."/>
            <person name="Ohm R."/>
            <person name="Pangilinan J."/>
            <person name="Park H.-J."/>
            <person name="Ramirez L."/>
            <person name="Alfaro M."/>
            <person name="Sun H."/>
            <person name="Tritt A."/>
            <person name="Yoshinaga Y."/>
            <person name="Zwiers L.-H."/>
            <person name="Turgeon B."/>
            <person name="Goodwin S."/>
            <person name="Spatafora J."/>
            <person name="Crous P."/>
            <person name="Grigoriev I."/>
        </authorList>
    </citation>
    <scope>NUCLEOTIDE SEQUENCE</scope>
    <source>
        <strain evidence="13">CBS 480.64</strain>
    </source>
</reference>
<feature type="domain" description="RNA-binding S4" evidence="12">
    <location>
        <begin position="123"/>
        <end position="187"/>
    </location>
</feature>
<sequence length="400" mass="46486">MRRLHKIHSLKKPRVRQDWSKESLYNLSRLTNPPFTFRTLFQQKWMAKSLARGYHNPYLQEGKWTKMFSRRIPAVVPMNHRYLAQTDGSEEARGRGSGIENVNERQQVEKTPYTHMAFAPLERRLDTAIWRALFASSVRQARQFVLHGRVRVNGKRMRHPGYRLNPGDMFQVDPEMVMYATGAQKVKTSSPTSIKHKRERREAIKADGEAEVEEVKPLSEEEVQTDPKKALKSLAERAKNILEENKRELSGKRQQELRAFTQSVRKVMSKHGRASEEAKTQSVEQLETALAEIMAKVPRDGREEENKEYSARKEAQLLHDALQKARENPVDSSKPYATPWRPRDYMSAFAFIPRYLEVNQKVCSAVYLRHPVARPGLAEAPTPFSKDIMTLAFSWYLRRR</sequence>
<evidence type="ECO:0000256" key="4">
    <source>
        <dbReference type="ARBA" id="ARBA00022884"/>
    </source>
</evidence>
<dbReference type="Gene3D" id="3.10.290.10">
    <property type="entry name" value="RNA-binding S4 domain"/>
    <property type="match status" value="1"/>
</dbReference>
<dbReference type="EMBL" id="MU005971">
    <property type="protein sequence ID" value="KAF2861594.1"/>
    <property type="molecule type" value="Genomic_DNA"/>
</dbReference>
<dbReference type="AlphaFoldDB" id="A0A6A7C2A3"/>
<keyword evidence="3" id="KW-0699">rRNA-binding</keyword>
<organism evidence="13 14">
    <name type="scientific">Piedraia hortae CBS 480.64</name>
    <dbReference type="NCBI Taxonomy" id="1314780"/>
    <lineage>
        <taxon>Eukaryota</taxon>
        <taxon>Fungi</taxon>
        <taxon>Dikarya</taxon>
        <taxon>Ascomycota</taxon>
        <taxon>Pezizomycotina</taxon>
        <taxon>Dothideomycetes</taxon>
        <taxon>Dothideomycetidae</taxon>
        <taxon>Capnodiales</taxon>
        <taxon>Piedraiaceae</taxon>
        <taxon>Piedraia</taxon>
    </lineage>
</organism>
<proteinExistence type="inferred from homology"/>
<dbReference type="GO" id="GO:0005763">
    <property type="term" value="C:mitochondrial small ribosomal subunit"/>
    <property type="evidence" value="ECO:0007669"/>
    <property type="project" value="TreeGrafter"/>
</dbReference>
<keyword evidence="6" id="KW-0496">Mitochondrion</keyword>
<comment type="function">
    <text evidence="8">Component of the mitochondrial ribosome (mitoribosome), a dedicated translation machinery responsible for the synthesis of mitochondrial genome-encoded proteins, including at least some of the essential transmembrane subunits of the mitochondrial respiratory chain. The mitoribosomes are attached to the mitochondrial inner membrane and translation products are cotranslationally integrated into the membrane.</text>
</comment>
<evidence type="ECO:0000256" key="1">
    <source>
        <dbReference type="ARBA" id="ARBA00004173"/>
    </source>
</evidence>
<dbReference type="InterPro" id="IPR002942">
    <property type="entry name" value="S4_RNA-bd"/>
</dbReference>
<gene>
    <name evidence="13" type="ORF">K470DRAFT_230103</name>
</gene>
<dbReference type="PANTHER" id="PTHR11831:SF4">
    <property type="entry name" value="SMALL RIBOSOMAL SUBUNIT PROTEIN US4M"/>
    <property type="match status" value="1"/>
</dbReference>
<comment type="subcellular location">
    <subcellularLocation>
        <location evidence="1">Mitochondrion</location>
    </subcellularLocation>
</comment>
<dbReference type="SMART" id="SM00363">
    <property type="entry name" value="S4"/>
    <property type="match status" value="1"/>
</dbReference>
<evidence type="ECO:0000256" key="11">
    <source>
        <dbReference type="SAM" id="Coils"/>
    </source>
</evidence>
<dbReference type="Pfam" id="PF01479">
    <property type="entry name" value="S4"/>
    <property type="match status" value="1"/>
</dbReference>
<evidence type="ECO:0000256" key="5">
    <source>
        <dbReference type="ARBA" id="ARBA00022980"/>
    </source>
</evidence>
<evidence type="ECO:0000256" key="9">
    <source>
        <dbReference type="ARBA" id="ARBA00071419"/>
    </source>
</evidence>
<dbReference type="GO" id="GO:0042274">
    <property type="term" value="P:ribosomal small subunit biogenesis"/>
    <property type="evidence" value="ECO:0007669"/>
    <property type="project" value="TreeGrafter"/>
</dbReference>
<dbReference type="PANTHER" id="PTHR11831">
    <property type="entry name" value="30S 40S RIBOSOMAL PROTEIN"/>
    <property type="match status" value="1"/>
</dbReference>
<feature type="coiled-coil region" evidence="11">
    <location>
        <begin position="228"/>
        <end position="259"/>
    </location>
</feature>
<dbReference type="InterPro" id="IPR022801">
    <property type="entry name" value="Ribosomal_uS4"/>
</dbReference>
<dbReference type="CDD" id="cd00165">
    <property type="entry name" value="S4"/>
    <property type="match status" value="1"/>
</dbReference>
<comment type="similarity">
    <text evidence="2">Belongs to the universal ribosomal protein uS4 family.</text>
</comment>
<keyword evidence="14" id="KW-1185">Reference proteome</keyword>
<dbReference type="OrthoDB" id="3356781at2759"/>
<dbReference type="Proteomes" id="UP000799421">
    <property type="component" value="Unassembled WGS sequence"/>
</dbReference>
<evidence type="ECO:0000256" key="10">
    <source>
        <dbReference type="PROSITE-ProRule" id="PRU00182"/>
    </source>
</evidence>
<name>A0A6A7C2A3_9PEZI</name>